<feature type="region of interest" description="Disordered" evidence="3">
    <location>
        <begin position="17"/>
        <end position="44"/>
    </location>
</feature>
<dbReference type="Pfam" id="PF13893">
    <property type="entry name" value="RRM_5"/>
    <property type="match status" value="1"/>
</dbReference>
<name>A0A6P6YKY8_DERPT</name>
<keyword evidence="1 2" id="KW-0694">RNA-binding</keyword>
<dbReference type="PANTHER" id="PTHR15592">
    <property type="entry name" value="MATRIN 3/NUCLEAR PROTEIN 220-RELATED"/>
    <property type="match status" value="1"/>
</dbReference>
<dbReference type="AlphaFoldDB" id="A0A6P6YKY8"/>
<dbReference type="PROSITE" id="PS50102">
    <property type="entry name" value="RRM"/>
    <property type="match status" value="3"/>
</dbReference>
<dbReference type="GO" id="GO:0006397">
    <property type="term" value="P:mRNA processing"/>
    <property type="evidence" value="ECO:0007669"/>
    <property type="project" value="InterPro"/>
</dbReference>
<dbReference type="Gene3D" id="3.30.70.330">
    <property type="match status" value="4"/>
</dbReference>
<sequence length="696" mass="75337">MTKRGIDDLSFNSGNVTVVQSSSSSSSTTTTETMNSPPTNSSAIPVKVEDRVDSESIEKNIDYLNSNGSNNSTIHLESSSGATHQNHHSNNKKFKSSLESSAGIVPASGKSRVVHIRNIPAETTAQELIMLASPFGKVTNYLFVRSKCQAFVEFESHFSAMQMAAYWIQTTIGGIPTHVQPTIRGRHVHVQVSNHKELRTHEQNNGVNNGSPSSFSNGMVDSYTGLMADAVDQQQADVSLTPSPVIRVIIENQIYPITLDGLYQAFSRLGGKVLRIVTFQKNQQLQALVQFGDIATAIQAKTSYDGQSCYPGSSAGFNVMRIEYSKLQNLIVKYNNDKSRDYTASATVSNGNGISFMNGQCATTPNNGSNGQSASSSNNNSSLTNHLPDPSDMTGLFGLNAGAAALSANNFSSLNPLGGGLTTNGHHRHHATNSAASILLNQQQNAYLTGNPYTSLQQALLANCGASSLATINPTSTANAAAAAAMFAAGLPAASNLVFTSVIHVSGLNPEHVTPDALFTLFGVYGDVIRVKILFNKKDTALIQMAEPNQAQNAISYLDRTRLFGKTIHVMSSKHQMVQMPKEGHQDSGLTKDYANSPLHRFKRPGSKNYNNIYPPSETLHVSNIPSTCSEDDLRQSFQQETGKQIQKFKFFPNDHRMALVQFDSIEDAVLALIKMHNYKVAEHSHLRVSFSKSPV</sequence>
<evidence type="ECO:0000256" key="2">
    <source>
        <dbReference type="PROSITE-ProRule" id="PRU00176"/>
    </source>
</evidence>
<dbReference type="CTD" id="9843"/>
<evidence type="ECO:0000259" key="4">
    <source>
        <dbReference type="PROSITE" id="PS50102"/>
    </source>
</evidence>
<dbReference type="KEGG" id="dpte:113799452"/>
<dbReference type="InterPro" id="IPR012677">
    <property type="entry name" value="Nucleotide-bd_a/b_plait_sf"/>
</dbReference>
<dbReference type="CDD" id="cd12421">
    <property type="entry name" value="RRM1_PTBP1_hnRNPL_like"/>
    <property type="match status" value="1"/>
</dbReference>
<accession>A0A6P6YKY8</accession>
<dbReference type="InterPro" id="IPR035979">
    <property type="entry name" value="RBD_domain_sf"/>
</dbReference>
<dbReference type="InParanoid" id="A0A6P6YKY8"/>
<keyword evidence="5" id="KW-1185">Reference proteome</keyword>
<feature type="compositionally biased region" description="Basic residues" evidence="3">
    <location>
        <begin position="85"/>
        <end position="95"/>
    </location>
</feature>
<proteinExistence type="predicted"/>
<protein>
    <submittedName>
        <fullName evidence="6">Polypyrimidine tract-binding protein 3-like</fullName>
    </submittedName>
</protein>
<dbReference type="RefSeq" id="XP_027205877.1">
    <property type="nucleotide sequence ID" value="XM_027350076.1"/>
</dbReference>
<feature type="domain" description="RRM" evidence="4">
    <location>
        <begin position="112"/>
        <end position="195"/>
    </location>
</feature>
<feature type="domain" description="RRM" evidence="4">
    <location>
        <begin position="501"/>
        <end position="575"/>
    </location>
</feature>
<gene>
    <name evidence="6" type="primary">LOC113799452</name>
</gene>
<dbReference type="CDD" id="cd12425">
    <property type="entry name" value="RRM4_PTBP1_like"/>
    <property type="match status" value="1"/>
</dbReference>
<feature type="compositionally biased region" description="Low complexity" evidence="3">
    <location>
        <begin position="17"/>
        <end position="42"/>
    </location>
</feature>
<evidence type="ECO:0000313" key="5">
    <source>
        <dbReference type="Proteomes" id="UP000515146"/>
    </source>
</evidence>
<dbReference type="SUPFAM" id="SSF54928">
    <property type="entry name" value="RNA-binding domain, RBD"/>
    <property type="match status" value="3"/>
</dbReference>
<evidence type="ECO:0000313" key="6">
    <source>
        <dbReference type="RefSeq" id="XP_027205877.1"/>
    </source>
</evidence>
<feature type="compositionally biased region" description="Polar residues" evidence="3">
    <location>
        <begin position="68"/>
        <end position="84"/>
    </location>
</feature>
<dbReference type="CDD" id="cd12423">
    <property type="entry name" value="RRM3_PTBP1_like"/>
    <property type="match status" value="1"/>
</dbReference>
<evidence type="ECO:0000256" key="1">
    <source>
        <dbReference type="ARBA" id="ARBA00022884"/>
    </source>
</evidence>
<dbReference type="InterPro" id="IPR055204">
    <property type="entry name" value="HNRNPL_RRM"/>
</dbReference>
<feature type="compositionally biased region" description="Low complexity" evidence="3">
    <location>
        <begin position="366"/>
        <end position="382"/>
    </location>
</feature>
<dbReference type="InterPro" id="IPR006536">
    <property type="entry name" value="HnRNP-L/PTB"/>
</dbReference>
<dbReference type="GO" id="GO:0005634">
    <property type="term" value="C:nucleus"/>
    <property type="evidence" value="ECO:0007669"/>
    <property type="project" value="InterPro"/>
</dbReference>
<dbReference type="Pfam" id="PF00076">
    <property type="entry name" value="RRM_1"/>
    <property type="match status" value="1"/>
</dbReference>
<dbReference type="OrthoDB" id="296632at2759"/>
<dbReference type="Proteomes" id="UP000515146">
    <property type="component" value="Unplaced"/>
</dbReference>
<dbReference type="Pfam" id="PF22976">
    <property type="entry name" value="RRM_10"/>
    <property type="match status" value="1"/>
</dbReference>
<dbReference type="FunCoup" id="A0A6P6YKY8">
    <property type="interactions" value="1201"/>
</dbReference>
<evidence type="ECO:0000256" key="3">
    <source>
        <dbReference type="SAM" id="MobiDB-lite"/>
    </source>
</evidence>
<dbReference type="GO" id="GO:0003723">
    <property type="term" value="F:RNA binding"/>
    <property type="evidence" value="ECO:0007669"/>
    <property type="project" value="UniProtKB-UniRule"/>
</dbReference>
<dbReference type="FunFam" id="3.30.70.330:FF:000341">
    <property type="entry name" value="Hephaestus, isoform C"/>
    <property type="match status" value="1"/>
</dbReference>
<feature type="region of interest" description="Disordered" evidence="3">
    <location>
        <begin position="68"/>
        <end position="101"/>
    </location>
</feature>
<dbReference type="SMART" id="SM00360">
    <property type="entry name" value="RRM"/>
    <property type="match status" value="3"/>
</dbReference>
<dbReference type="InterPro" id="IPR000504">
    <property type="entry name" value="RRM_dom"/>
</dbReference>
<feature type="region of interest" description="Disordered" evidence="3">
    <location>
        <begin position="359"/>
        <end position="389"/>
    </location>
</feature>
<reference evidence="6" key="1">
    <citation type="submission" date="2025-08" db="UniProtKB">
        <authorList>
            <consortium name="RefSeq"/>
        </authorList>
    </citation>
    <scope>IDENTIFICATION</scope>
    <source>
        <strain evidence="6">Airmid</strain>
    </source>
</reference>
<dbReference type="NCBIfam" id="TIGR01649">
    <property type="entry name" value="hnRNP-L_PTB"/>
    <property type="match status" value="1"/>
</dbReference>
<feature type="domain" description="RRM" evidence="4">
    <location>
        <begin position="618"/>
        <end position="694"/>
    </location>
</feature>
<organism evidence="5 6">
    <name type="scientific">Dermatophagoides pteronyssinus</name>
    <name type="common">European house dust mite</name>
    <dbReference type="NCBI Taxonomy" id="6956"/>
    <lineage>
        <taxon>Eukaryota</taxon>
        <taxon>Metazoa</taxon>
        <taxon>Ecdysozoa</taxon>
        <taxon>Arthropoda</taxon>
        <taxon>Chelicerata</taxon>
        <taxon>Arachnida</taxon>
        <taxon>Acari</taxon>
        <taxon>Acariformes</taxon>
        <taxon>Sarcoptiformes</taxon>
        <taxon>Astigmata</taxon>
        <taxon>Psoroptidia</taxon>
        <taxon>Analgoidea</taxon>
        <taxon>Pyroglyphidae</taxon>
        <taxon>Dermatophagoidinae</taxon>
        <taxon>Dermatophagoides</taxon>
    </lineage>
</organism>
<dbReference type="OMA" id="NMIYPVT"/>